<evidence type="ECO:0000313" key="1">
    <source>
        <dbReference type="EMBL" id="KKC39494.1"/>
    </source>
</evidence>
<accession>A0A0F5QHJ2</accession>
<evidence type="ECO:0000313" key="2">
    <source>
        <dbReference type="Proteomes" id="UP000033411"/>
    </source>
</evidence>
<dbReference type="EMBL" id="LANJ01000011">
    <property type="protein sequence ID" value="KKC39494.1"/>
    <property type="molecule type" value="Genomic_DNA"/>
</dbReference>
<reference evidence="1 2" key="1">
    <citation type="submission" date="2015-03" db="EMBL/GenBank/DDBJ databases">
        <authorList>
            <person name="Lepp D."/>
            <person name="Hassan Y.I."/>
            <person name="Li X.-Z."/>
            <person name="Zhou T."/>
        </authorList>
    </citation>
    <scope>NUCLEOTIDE SEQUENCE [LARGE SCALE GENOMIC DNA]</scope>
    <source>
        <strain evidence="1 2">E84</strain>
    </source>
</reference>
<name>A0A0F5QHJ2_9HYPH</name>
<keyword evidence="2" id="KW-1185">Reference proteome</keyword>
<dbReference type="PATRIC" id="fig|1293439.3.peg.494"/>
<proteinExistence type="predicted"/>
<comment type="caution">
    <text evidence="1">The sequence shown here is derived from an EMBL/GenBank/DDBJ whole genome shotgun (WGS) entry which is preliminary data.</text>
</comment>
<protein>
    <submittedName>
        <fullName evidence="1">Uncharacterized protein</fullName>
    </submittedName>
</protein>
<dbReference type="AlphaFoldDB" id="A0A0F5QHJ2"/>
<sequence>MAHTSAGLAEDEMEANYRPNPLYQRVCDQLEQALAILANDPAADPLRQLVSDAIDEATWLTYLKPSRPRALRLVLLGNKNCERHAR</sequence>
<gene>
    <name evidence="1" type="ORF">WH87_04660</name>
</gene>
<dbReference type="Proteomes" id="UP000033411">
    <property type="component" value="Unassembled WGS sequence"/>
</dbReference>
<organism evidence="1 2">
    <name type="scientific">Devosia epidermidihirudinis</name>
    <dbReference type="NCBI Taxonomy" id="1293439"/>
    <lineage>
        <taxon>Bacteria</taxon>
        <taxon>Pseudomonadati</taxon>
        <taxon>Pseudomonadota</taxon>
        <taxon>Alphaproteobacteria</taxon>
        <taxon>Hyphomicrobiales</taxon>
        <taxon>Devosiaceae</taxon>
        <taxon>Devosia</taxon>
    </lineage>
</organism>